<gene>
    <name evidence="2" type="ORF">EDD61_10210</name>
</gene>
<name>A0A4R3TNN2_9FIRM</name>
<reference evidence="2 3" key="1">
    <citation type="submission" date="2019-03" db="EMBL/GenBank/DDBJ databases">
        <title>Genomic Encyclopedia of Type Strains, Phase IV (KMG-IV): sequencing the most valuable type-strain genomes for metagenomic binning, comparative biology and taxonomic classification.</title>
        <authorList>
            <person name="Goeker M."/>
        </authorList>
    </citation>
    <scope>NUCLEOTIDE SEQUENCE [LARGE SCALE GENOMIC DNA]</scope>
    <source>
        <strain evidence="2 3">DSM 29481</strain>
    </source>
</reference>
<evidence type="ECO:0000313" key="2">
    <source>
        <dbReference type="EMBL" id="TCU63011.1"/>
    </source>
</evidence>
<evidence type="ECO:0000313" key="3">
    <source>
        <dbReference type="Proteomes" id="UP000295773"/>
    </source>
</evidence>
<evidence type="ECO:0000256" key="1">
    <source>
        <dbReference type="SAM" id="Coils"/>
    </source>
</evidence>
<protein>
    <submittedName>
        <fullName evidence="2">Cell division protein FtsL</fullName>
    </submittedName>
</protein>
<proteinExistence type="predicted"/>
<dbReference type="EMBL" id="SMBP01000002">
    <property type="protein sequence ID" value="TCU63011.1"/>
    <property type="molecule type" value="Genomic_DNA"/>
</dbReference>
<dbReference type="Proteomes" id="UP000295773">
    <property type="component" value="Unassembled WGS sequence"/>
</dbReference>
<dbReference type="RefSeq" id="WP_008687532.1">
    <property type="nucleotide sequence ID" value="NZ_DBFJFZ010000028.1"/>
</dbReference>
<keyword evidence="2" id="KW-0132">Cell division</keyword>
<organism evidence="2 3">
    <name type="scientific">Longicatena caecimuris</name>
    <dbReference type="NCBI Taxonomy" id="1796635"/>
    <lineage>
        <taxon>Bacteria</taxon>
        <taxon>Bacillati</taxon>
        <taxon>Bacillota</taxon>
        <taxon>Erysipelotrichia</taxon>
        <taxon>Erysipelotrichales</taxon>
        <taxon>Erysipelotrichaceae</taxon>
        <taxon>Longicatena</taxon>
    </lineage>
</organism>
<accession>A0A4R3TNN2</accession>
<sequence length="106" mass="11952">MAKAKLVKRKRRFRIEGVATLLLTLAVLLFLGARIGLKSYNYNLSIEASKVEEKATTLKETVSSLENEVNKLENRERVLGMAEKDGIKTNQDQVVVMGDEDKKNNE</sequence>
<comment type="caution">
    <text evidence="2">The sequence shown here is derived from an EMBL/GenBank/DDBJ whole genome shotgun (WGS) entry which is preliminary data.</text>
</comment>
<dbReference type="AlphaFoldDB" id="A0A4R3TNN2"/>
<keyword evidence="1" id="KW-0175">Coiled coil</keyword>
<keyword evidence="3" id="KW-1185">Reference proteome</keyword>
<keyword evidence="2" id="KW-0131">Cell cycle</keyword>
<feature type="coiled-coil region" evidence="1">
    <location>
        <begin position="48"/>
        <end position="75"/>
    </location>
</feature>
<dbReference type="GO" id="GO:0051301">
    <property type="term" value="P:cell division"/>
    <property type="evidence" value="ECO:0007669"/>
    <property type="project" value="UniProtKB-KW"/>
</dbReference>